<name>A0A3D9BID0_9FLAO</name>
<evidence type="ECO:0000313" key="2">
    <source>
        <dbReference type="EMBL" id="REC53248.1"/>
    </source>
</evidence>
<dbReference type="EMBL" id="QNVS01000050">
    <property type="protein sequence ID" value="REC53248.1"/>
    <property type="molecule type" value="Genomic_DNA"/>
</dbReference>
<comment type="caution">
    <text evidence="2">The sequence shown here is derived from an EMBL/GenBank/DDBJ whole genome shotgun (WGS) entry which is preliminary data.</text>
</comment>
<dbReference type="Pfam" id="PF09697">
    <property type="entry name" value="Porph_ging"/>
    <property type="match status" value="1"/>
</dbReference>
<feature type="chain" id="PRO_5017686046" evidence="1">
    <location>
        <begin position="19"/>
        <end position="289"/>
    </location>
</feature>
<keyword evidence="1" id="KW-0732">Signal</keyword>
<feature type="signal peptide" evidence="1">
    <location>
        <begin position="1"/>
        <end position="18"/>
    </location>
</feature>
<dbReference type="InterPro" id="IPR005901">
    <property type="entry name" value="GLPGLI"/>
</dbReference>
<evidence type="ECO:0000313" key="3">
    <source>
        <dbReference type="Proteomes" id="UP000256512"/>
    </source>
</evidence>
<sequence>MKTKLSILILLIAGFCFAQSNQFIYEYTFKIDSLNRDKSDTENMVLQTSPKGSKFYSQVKAIYDSTMTAAFKDAQATQKTHFDFTNLKQSKVSTEVIKTYPDYKRTLKRSISSNRLLIVYDQKIKWEIGKEKSKVLGYDVQLATTVLHGRKWNVWFAPEIPIQDGPHEFCGLPGLIVKAEDSKGDHQFSLIATKKVTVDSDEMLSKKNREIIVDEEKFKKLWNDYKKDPVKDMRQTSNSSGISAPVSVSASITFDGKTYSQDDMLKLMEKERKDALKKTNNFLELDLYR</sequence>
<dbReference type="RefSeq" id="WP_115950932.1">
    <property type="nucleotide sequence ID" value="NZ_QNVS01000050.1"/>
</dbReference>
<proteinExistence type="predicted"/>
<dbReference type="AlphaFoldDB" id="A0A3D9BID0"/>
<organism evidence="2 3">
    <name type="scientific">Chryseobacterium piscium</name>
    <dbReference type="NCBI Taxonomy" id="333702"/>
    <lineage>
        <taxon>Bacteria</taxon>
        <taxon>Pseudomonadati</taxon>
        <taxon>Bacteroidota</taxon>
        <taxon>Flavobacteriia</taxon>
        <taxon>Flavobacteriales</taxon>
        <taxon>Weeksellaceae</taxon>
        <taxon>Chryseobacterium group</taxon>
        <taxon>Chryseobacterium</taxon>
    </lineage>
</organism>
<keyword evidence="3" id="KW-1185">Reference proteome</keyword>
<dbReference type="NCBIfam" id="TIGR01200">
    <property type="entry name" value="GLPGLI"/>
    <property type="match status" value="1"/>
</dbReference>
<dbReference type="Proteomes" id="UP000256512">
    <property type="component" value="Unassembled WGS sequence"/>
</dbReference>
<accession>A0A3D9BID0</accession>
<evidence type="ECO:0000256" key="1">
    <source>
        <dbReference type="SAM" id="SignalP"/>
    </source>
</evidence>
<gene>
    <name evidence="2" type="ORF">DRF62_14390</name>
</gene>
<protein>
    <submittedName>
        <fullName evidence="2">GLPGLI family protein</fullName>
    </submittedName>
</protein>
<reference evidence="2 3" key="1">
    <citation type="journal article" date="2006" name="Int. J. Syst. Evol. Microbiol.">
        <title>Chryseobacterium piscium sp. nov., isolated from fish of the South Atlantic Ocean off South Africa.</title>
        <authorList>
            <person name="de Beer H."/>
            <person name="Hugo C.J."/>
            <person name="Jooste P.J."/>
            <person name="Vancanneyt M."/>
            <person name="Coenye T."/>
            <person name="Vandamme P."/>
        </authorList>
    </citation>
    <scope>NUCLEOTIDE SEQUENCE [LARGE SCALE GENOMIC DNA]</scope>
    <source>
        <strain evidence="2 3">CCUG 51923</strain>
    </source>
</reference>